<protein>
    <recommendedName>
        <fullName evidence="10">Major facilitator superfamily (MFS) profile domain-containing protein</fullName>
    </recommendedName>
</protein>
<evidence type="ECO:0000256" key="5">
    <source>
        <dbReference type="ARBA" id="ARBA00022989"/>
    </source>
</evidence>
<evidence type="ECO:0000256" key="6">
    <source>
        <dbReference type="ARBA" id="ARBA00023136"/>
    </source>
</evidence>
<feature type="transmembrane region" description="Helical" evidence="9">
    <location>
        <begin position="390"/>
        <end position="410"/>
    </location>
</feature>
<dbReference type="OrthoDB" id="6612291at2759"/>
<evidence type="ECO:0000256" key="7">
    <source>
        <dbReference type="ARBA" id="ARBA00026248"/>
    </source>
</evidence>
<evidence type="ECO:0000256" key="1">
    <source>
        <dbReference type="ARBA" id="ARBA00004141"/>
    </source>
</evidence>
<keyword evidence="4 9" id="KW-0812">Transmembrane</keyword>
<evidence type="ECO:0000313" key="12">
    <source>
        <dbReference type="EMBL" id="KAF3217802.1"/>
    </source>
</evidence>
<dbReference type="GO" id="GO:0005351">
    <property type="term" value="F:carbohydrate:proton symporter activity"/>
    <property type="evidence" value="ECO:0007669"/>
    <property type="project" value="TreeGrafter"/>
</dbReference>
<feature type="transmembrane region" description="Helical" evidence="9">
    <location>
        <begin position="168"/>
        <end position="190"/>
    </location>
</feature>
<feature type="transmembrane region" description="Helical" evidence="9">
    <location>
        <begin position="144"/>
        <end position="162"/>
    </location>
</feature>
<evidence type="ECO:0000313" key="13">
    <source>
        <dbReference type="Proteomes" id="UP000483672"/>
    </source>
</evidence>
<comment type="caution">
    <text evidence="12">The sequence shown here is derived from an EMBL/GenBank/DDBJ whole genome shotgun (WGS) entry which is preliminary data.</text>
</comment>
<dbReference type="InterPro" id="IPR020846">
    <property type="entry name" value="MFS_dom"/>
</dbReference>
<dbReference type="InterPro" id="IPR005829">
    <property type="entry name" value="Sugar_transporter_CS"/>
</dbReference>
<feature type="transmembrane region" description="Helical" evidence="9">
    <location>
        <begin position="422"/>
        <end position="444"/>
    </location>
</feature>
<feature type="domain" description="Major facilitator superfamily (MFS) profile" evidence="10">
    <location>
        <begin position="67"/>
        <end position="513"/>
    </location>
</feature>
<evidence type="ECO:0000256" key="3">
    <source>
        <dbReference type="ARBA" id="ARBA00022448"/>
    </source>
</evidence>
<dbReference type="GO" id="GO:0016020">
    <property type="term" value="C:membrane"/>
    <property type="evidence" value="ECO:0007669"/>
    <property type="project" value="UniProtKB-SubCell"/>
</dbReference>
<dbReference type="Proteomes" id="UP000483672">
    <property type="component" value="Unassembled WGS sequence"/>
</dbReference>
<dbReference type="InterPro" id="IPR036259">
    <property type="entry name" value="MFS_trans_sf"/>
</dbReference>
<evidence type="ECO:0000259" key="10">
    <source>
        <dbReference type="PROSITE" id="PS50850"/>
    </source>
</evidence>
<dbReference type="FunFam" id="1.20.1250.20:FF:000149">
    <property type="entry name" value="MFS transporter, SP family, general alpha glucoside:H+ symporter"/>
    <property type="match status" value="1"/>
</dbReference>
<proteinExistence type="inferred from homology"/>
<dbReference type="PROSITE" id="PS00217">
    <property type="entry name" value="SUGAR_TRANSPORT_2"/>
    <property type="match status" value="1"/>
</dbReference>
<gene>
    <name evidence="12" type="ORF">TWF191_008432</name>
    <name evidence="11" type="ORF">TWF679_010741</name>
</gene>
<evidence type="ECO:0000313" key="11">
    <source>
        <dbReference type="EMBL" id="KAF3202647.1"/>
    </source>
</evidence>
<comment type="similarity">
    <text evidence="2 8">Belongs to the major facilitator superfamily. Sugar transporter (TC 2.A.1.1) family.</text>
</comment>
<feature type="transmembrane region" description="Helical" evidence="9">
    <location>
        <begin position="202"/>
        <end position="225"/>
    </location>
</feature>
<accession>A0A6G1MJD9</accession>
<dbReference type="EMBL" id="WIPF01000057">
    <property type="protein sequence ID" value="KAF3217802.1"/>
    <property type="molecule type" value="Genomic_DNA"/>
</dbReference>
<keyword evidence="3 8" id="KW-0813">Transport</keyword>
<evidence type="ECO:0000256" key="4">
    <source>
        <dbReference type="ARBA" id="ARBA00022692"/>
    </source>
</evidence>
<evidence type="ECO:0000256" key="8">
    <source>
        <dbReference type="RuleBase" id="RU003346"/>
    </source>
</evidence>
<evidence type="ECO:0000256" key="9">
    <source>
        <dbReference type="SAM" id="Phobius"/>
    </source>
</evidence>
<dbReference type="AlphaFoldDB" id="A0A6G1MJD9"/>
<dbReference type="NCBIfam" id="TIGR00879">
    <property type="entry name" value="SP"/>
    <property type="match status" value="1"/>
</dbReference>
<dbReference type="InterPro" id="IPR005828">
    <property type="entry name" value="MFS_sugar_transport-like"/>
</dbReference>
<dbReference type="Pfam" id="PF00083">
    <property type="entry name" value="Sugar_tr"/>
    <property type="match status" value="1"/>
</dbReference>
<dbReference type="PANTHER" id="PTHR48022:SF5">
    <property type="entry name" value="ALPHA-GLUCOSIDES PERMEASE MPH2-RELATED"/>
    <property type="match status" value="1"/>
</dbReference>
<name>A0A6G1MJD9_ORBOL</name>
<dbReference type="Gene3D" id="1.20.1250.20">
    <property type="entry name" value="MFS general substrate transporter like domains"/>
    <property type="match status" value="1"/>
</dbReference>
<dbReference type="Proteomes" id="UP000614610">
    <property type="component" value="Unassembled WGS sequence"/>
</dbReference>
<dbReference type="EMBL" id="WIWT01000086">
    <property type="protein sequence ID" value="KAF3202647.1"/>
    <property type="molecule type" value="Genomic_DNA"/>
</dbReference>
<organism evidence="12 13">
    <name type="scientific">Orbilia oligospora</name>
    <name type="common">Nematode-trapping fungus</name>
    <name type="synonym">Arthrobotrys oligospora</name>
    <dbReference type="NCBI Taxonomy" id="2813651"/>
    <lineage>
        <taxon>Eukaryota</taxon>
        <taxon>Fungi</taxon>
        <taxon>Dikarya</taxon>
        <taxon>Ascomycota</taxon>
        <taxon>Pezizomycotina</taxon>
        <taxon>Orbiliomycetes</taxon>
        <taxon>Orbiliales</taxon>
        <taxon>Orbiliaceae</taxon>
        <taxon>Orbilia</taxon>
    </lineage>
</organism>
<dbReference type="PANTHER" id="PTHR48022">
    <property type="entry name" value="PLASTIDIC GLUCOSE TRANSPORTER 4"/>
    <property type="match status" value="1"/>
</dbReference>
<dbReference type="PROSITE" id="PS50850">
    <property type="entry name" value="MFS"/>
    <property type="match status" value="1"/>
</dbReference>
<dbReference type="GO" id="GO:0000023">
    <property type="term" value="P:maltose metabolic process"/>
    <property type="evidence" value="ECO:0007669"/>
    <property type="project" value="UniProtKB-KW"/>
</dbReference>
<feature type="transmembrane region" description="Helical" evidence="9">
    <location>
        <begin position="111"/>
        <end position="132"/>
    </location>
</feature>
<reference evidence="12 13" key="1">
    <citation type="submission" date="2019-06" db="EMBL/GenBank/DDBJ databases">
        <authorList>
            <person name="Palmer J.M."/>
        </authorList>
    </citation>
    <scope>NUCLEOTIDE SEQUENCE [LARGE SCALE GENOMIC DNA]</scope>
    <source>
        <strain evidence="12 13">TWF191</strain>
        <strain evidence="11">TWF679</strain>
    </source>
</reference>
<feature type="transmembrane region" description="Helical" evidence="9">
    <location>
        <begin position="491"/>
        <end position="509"/>
    </location>
</feature>
<feature type="transmembrane region" description="Helical" evidence="9">
    <location>
        <begin position="327"/>
        <end position="345"/>
    </location>
</feature>
<feature type="transmembrane region" description="Helical" evidence="9">
    <location>
        <begin position="456"/>
        <end position="479"/>
    </location>
</feature>
<feature type="transmembrane region" description="Helical" evidence="9">
    <location>
        <begin position="231"/>
        <end position="253"/>
    </location>
</feature>
<keyword evidence="5 9" id="KW-1133">Transmembrane helix</keyword>
<feature type="transmembrane region" description="Helical" evidence="9">
    <location>
        <begin position="64"/>
        <end position="91"/>
    </location>
</feature>
<keyword evidence="6 9" id="KW-0472">Membrane</keyword>
<dbReference type="SUPFAM" id="SSF103473">
    <property type="entry name" value="MFS general substrate transporter"/>
    <property type="match status" value="1"/>
</dbReference>
<evidence type="ECO:0000256" key="2">
    <source>
        <dbReference type="ARBA" id="ARBA00010992"/>
    </source>
</evidence>
<sequence length="560" mass="62440">MASDEPKIELSAEISPAHIENRTEKFSVAGDYGDPMDIAKQAREATEIEHNLTLLENIKLYPKAIAWSILMSTAIIMEGYDVVLMGSFYAYPSFNKKYGTLQPDGKYSLSAAWQSGLSNGVNIGALFGLALNGIVSERYGYRKTMMGGLLFTTAFIFILFFAENVQTLLVGEILLGIPLGVFQTLTVAYASEICPVGLRAYLTTYVNLCWVLGQLIASCVLRGLVDRTDEWSYRIPFALQWVWPIPIFIGVALSPESPWWLVRQGKHEAAEVALRRLTSSDKAPGIPFDVKKNVAMMIHTNEIEKRMTSGTSYKNCFKGVDLRRTHIACVVWAIQNLCGAGIMGYSTYFYEQAGLDPKNSFNMAMAQYGIGAVGTISSWVFMTYFGRRNLYIVGLILLDICLFVIGFIALGPSKPATQWATGSMLLVYTFFYDVTVGPVCYSIVSEISSTRLRAKTVVLARCLYSIFSIVNGVIIPHMLNPTAWNWKGKSGFFWGSICFCCIVWCYFSLPEPKGRSYGELDLLFENKVSARKFKSKTVDLTSEEVREEIRQVLTMPAASH</sequence>
<feature type="transmembrane region" description="Helical" evidence="9">
    <location>
        <begin position="365"/>
        <end position="385"/>
    </location>
</feature>
<dbReference type="InterPro" id="IPR003663">
    <property type="entry name" value="Sugar/inositol_transpt"/>
</dbReference>
<dbReference type="InterPro" id="IPR050360">
    <property type="entry name" value="MFS_Sugar_Transporters"/>
</dbReference>
<comment type="subcellular location">
    <subcellularLocation>
        <location evidence="1">Membrane</location>
        <topology evidence="1">Multi-pass membrane protein</topology>
    </subcellularLocation>
</comment>
<keyword evidence="7" id="KW-0462">Maltose metabolism</keyword>